<dbReference type="Pfam" id="PF13599">
    <property type="entry name" value="Pentapeptide_4"/>
    <property type="match status" value="1"/>
</dbReference>
<protein>
    <recommendedName>
        <fullName evidence="3">Pentapeptide repeat-containing protein</fullName>
    </recommendedName>
</protein>
<organism evidence="1 2">
    <name type="scientific">Schleiferilactobacillus perolens DSM 12744</name>
    <dbReference type="NCBI Taxonomy" id="1423792"/>
    <lineage>
        <taxon>Bacteria</taxon>
        <taxon>Bacillati</taxon>
        <taxon>Bacillota</taxon>
        <taxon>Bacilli</taxon>
        <taxon>Lactobacillales</taxon>
        <taxon>Lactobacillaceae</taxon>
        <taxon>Schleiferilactobacillus</taxon>
    </lineage>
</organism>
<gene>
    <name evidence="1" type="ORF">FD09_GL000364</name>
</gene>
<dbReference type="PATRIC" id="fig|1423792.3.peg.366"/>
<dbReference type="Proteomes" id="UP000051330">
    <property type="component" value="Unassembled WGS sequence"/>
</dbReference>
<dbReference type="RefSeq" id="WP_057817638.1">
    <property type="nucleotide sequence ID" value="NZ_AZEC01000001.1"/>
</dbReference>
<evidence type="ECO:0000313" key="2">
    <source>
        <dbReference type="Proteomes" id="UP000051330"/>
    </source>
</evidence>
<dbReference type="InterPro" id="IPR052949">
    <property type="entry name" value="PA_immunity-related"/>
</dbReference>
<comment type="caution">
    <text evidence="1">The sequence shown here is derived from an EMBL/GenBank/DDBJ whole genome shotgun (WGS) entry which is preliminary data.</text>
</comment>
<keyword evidence="2" id="KW-1185">Reference proteome</keyword>
<proteinExistence type="predicted"/>
<dbReference type="InterPro" id="IPR001646">
    <property type="entry name" value="5peptide_repeat"/>
</dbReference>
<evidence type="ECO:0008006" key="3">
    <source>
        <dbReference type="Google" id="ProtNLM"/>
    </source>
</evidence>
<dbReference type="AlphaFoldDB" id="A0A0R1NCN1"/>
<accession>A0A0R1NCN1</accession>
<sequence>MTDNLIVTDQTISLDDLAEGTTYRHCTIDYSNQEINVQRVTLDNCTFRQHDFSKSAWLDCTFIGIDWSNCQFDGSYFTDCVFQDAKLLGADMYRCGLINLKMTDCLANYVNFSESIIKGITVQDCRLVESYWTAIKFTRKISFHGCDLTRADFGETKLKSVDFTSSELSGLRFDWHLAYGMKISPDQAPNLVAMLGINVVS</sequence>
<name>A0A0R1NCN1_9LACO</name>
<dbReference type="EMBL" id="AZEC01000001">
    <property type="protein sequence ID" value="KRL14707.1"/>
    <property type="molecule type" value="Genomic_DNA"/>
</dbReference>
<dbReference type="Pfam" id="PF00805">
    <property type="entry name" value="Pentapeptide"/>
    <property type="match status" value="1"/>
</dbReference>
<dbReference type="PANTHER" id="PTHR42999:SF1">
    <property type="entry name" value="PENTAPEPTIDE REPEAT-CONTAINING PROTEIN"/>
    <property type="match status" value="1"/>
</dbReference>
<dbReference type="SUPFAM" id="SSF141571">
    <property type="entry name" value="Pentapeptide repeat-like"/>
    <property type="match status" value="1"/>
</dbReference>
<dbReference type="STRING" id="1423792.FD09_GL000364"/>
<dbReference type="Gene3D" id="2.160.20.80">
    <property type="entry name" value="E3 ubiquitin-protein ligase SopA"/>
    <property type="match status" value="1"/>
</dbReference>
<dbReference type="PANTHER" id="PTHR42999">
    <property type="entry name" value="ANTIBIOTIC RESISTANCE PROTEIN MCBG"/>
    <property type="match status" value="1"/>
</dbReference>
<evidence type="ECO:0000313" key="1">
    <source>
        <dbReference type="EMBL" id="KRL14707.1"/>
    </source>
</evidence>
<reference evidence="1 2" key="1">
    <citation type="journal article" date="2015" name="Genome Announc.">
        <title>Expanding the biotechnology potential of lactobacilli through comparative genomics of 213 strains and associated genera.</title>
        <authorList>
            <person name="Sun Z."/>
            <person name="Harris H.M."/>
            <person name="McCann A."/>
            <person name="Guo C."/>
            <person name="Argimon S."/>
            <person name="Zhang W."/>
            <person name="Yang X."/>
            <person name="Jeffery I.B."/>
            <person name="Cooney J.C."/>
            <person name="Kagawa T.F."/>
            <person name="Liu W."/>
            <person name="Song Y."/>
            <person name="Salvetti E."/>
            <person name="Wrobel A."/>
            <person name="Rasinkangas P."/>
            <person name="Parkhill J."/>
            <person name="Rea M.C."/>
            <person name="O'Sullivan O."/>
            <person name="Ritari J."/>
            <person name="Douillard F.P."/>
            <person name="Paul Ross R."/>
            <person name="Yang R."/>
            <person name="Briner A.E."/>
            <person name="Felis G.E."/>
            <person name="de Vos W.M."/>
            <person name="Barrangou R."/>
            <person name="Klaenhammer T.R."/>
            <person name="Caufield P.W."/>
            <person name="Cui Y."/>
            <person name="Zhang H."/>
            <person name="O'Toole P.W."/>
        </authorList>
    </citation>
    <scope>NUCLEOTIDE SEQUENCE [LARGE SCALE GENOMIC DNA]</scope>
    <source>
        <strain evidence="1 2">DSM 12744</strain>
    </source>
</reference>